<protein>
    <submittedName>
        <fullName evidence="1">Uncharacterized protein</fullName>
    </submittedName>
</protein>
<keyword evidence="2" id="KW-1185">Reference proteome</keyword>
<proteinExistence type="predicted"/>
<dbReference type="AlphaFoldDB" id="A0A6B2KPE9"/>
<dbReference type="EMBL" id="JAAGAA010000002">
    <property type="protein sequence ID" value="NDV11677.1"/>
    <property type="molecule type" value="Genomic_DNA"/>
</dbReference>
<evidence type="ECO:0000313" key="2">
    <source>
        <dbReference type="Proteomes" id="UP000482578"/>
    </source>
</evidence>
<dbReference type="Proteomes" id="UP000482578">
    <property type="component" value="Unassembled WGS sequence"/>
</dbReference>
<reference evidence="1 2" key="1">
    <citation type="submission" date="2020-02" db="EMBL/GenBank/DDBJ databases">
        <authorList>
            <person name="Yang Z."/>
        </authorList>
    </citation>
    <scope>NUCLEOTIDE SEQUENCE [LARGE SCALE GENOMIC DNA]</scope>
    <source>
        <strain evidence="1 2">HX-7-9</strain>
    </source>
</reference>
<gene>
    <name evidence="1" type="ORF">GZH52_02545</name>
</gene>
<accession>A0A6B2KPE9</accession>
<organism evidence="1 2">
    <name type="scientific">Crenobacter caeni</name>
    <dbReference type="NCBI Taxonomy" id="2705474"/>
    <lineage>
        <taxon>Bacteria</taxon>
        <taxon>Pseudomonadati</taxon>
        <taxon>Pseudomonadota</taxon>
        <taxon>Betaproteobacteria</taxon>
        <taxon>Neisseriales</taxon>
        <taxon>Neisseriaceae</taxon>
        <taxon>Crenobacter</taxon>
    </lineage>
</organism>
<evidence type="ECO:0000313" key="1">
    <source>
        <dbReference type="EMBL" id="NDV11677.1"/>
    </source>
</evidence>
<comment type="caution">
    <text evidence="1">The sequence shown here is derived from an EMBL/GenBank/DDBJ whole genome shotgun (WGS) entry which is preliminary data.</text>
</comment>
<name>A0A6B2KPE9_9NEIS</name>
<sequence length="65" mass="7438">MLGSDWFFLAAGFADLEQLNETLFDVAAWWQIDPYVLAGRSLDHLIEMRDQALRINKIRLEAADG</sequence>